<dbReference type="Proteomes" id="UP000027936">
    <property type="component" value="Unassembled WGS sequence"/>
</dbReference>
<evidence type="ECO:0000313" key="2">
    <source>
        <dbReference type="Proteomes" id="UP000027936"/>
    </source>
</evidence>
<name>A0A072NRU3_SCHAZ</name>
<accession>A0A072NRU3</accession>
<dbReference type="EMBL" id="JJRY01000041">
    <property type="protein sequence ID" value="KEF35935.1"/>
    <property type="molecule type" value="Genomic_DNA"/>
</dbReference>
<organism evidence="1 2">
    <name type="scientific">Schinkia azotoformans MEV2011</name>
    <dbReference type="NCBI Taxonomy" id="1348973"/>
    <lineage>
        <taxon>Bacteria</taxon>
        <taxon>Bacillati</taxon>
        <taxon>Bacillota</taxon>
        <taxon>Bacilli</taxon>
        <taxon>Bacillales</taxon>
        <taxon>Bacillaceae</taxon>
        <taxon>Calidifontibacillus/Schinkia group</taxon>
        <taxon>Schinkia</taxon>
    </lineage>
</organism>
<proteinExistence type="predicted"/>
<comment type="caution">
    <text evidence="1">The sequence shown here is derived from an EMBL/GenBank/DDBJ whole genome shotgun (WGS) entry which is preliminary data.</text>
</comment>
<protein>
    <submittedName>
        <fullName evidence="1">Uncharacterized protein</fullName>
    </submittedName>
</protein>
<reference evidence="1 2" key="1">
    <citation type="submission" date="2014-04" db="EMBL/GenBank/DDBJ databases">
        <title>Draft genome sequence of Bacillus azotoformans MEV2011, a (co-) denitrifying strain unable to grow in the presence of oxygen.</title>
        <authorList>
            <person name="Nielsen M."/>
            <person name="Schreiber L."/>
            <person name="Finster K."/>
            <person name="Schramm A."/>
        </authorList>
    </citation>
    <scope>NUCLEOTIDE SEQUENCE [LARGE SCALE GENOMIC DNA]</scope>
    <source>
        <strain evidence="1 2">MEV2011</strain>
    </source>
</reference>
<evidence type="ECO:0000313" key="1">
    <source>
        <dbReference type="EMBL" id="KEF35935.1"/>
    </source>
</evidence>
<gene>
    <name evidence="1" type="ORF">M670_04867</name>
</gene>
<dbReference type="AlphaFoldDB" id="A0A072NRU3"/>
<feature type="non-terminal residue" evidence="1">
    <location>
        <position position="1"/>
    </location>
</feature>
<sequence>DNVKCFKKGTIREVVSEVKYGTSKPATIGGKYP</sequence>